<evidence type="ECO:0000313" key="3">
    <source>
        <dbReference type="Proteomes" id="UP000649617"/>
    </source>
</evidence>
<gene>
    <name evidence="2" type="ORF">SPIL2461_LOCUS19456</name>
</gene>
<organism evidence="2 3">
    <name type="scientific">Symbiodinium pilosum</name>
    <name type="common">Dinoflagellate</name>
    <dbReference type="NCBI Taxonomy" id="2952"/>
    <lineage>
        <taxon>Eukaryota</taxon>
        <taxon>Sar</taxon>
        <taxon>Alveolata</taxon>
        <taxon>Dinophyceae</taxon>
        <taxon>Suessiales</taxon>
        <taxon>Symbiodiniaceae</taxon>
        <taxon>Symbiodinium</taxon>
    </lineage>
</organism>
<accession>A0A812WS68</accession>
<feature type="transmembrane region" description="Helical" evidence="1">
    <location>
        <begin position="12"/>
        <end position="32"/>
    </location>
</feature>
<reference evidence="2" key="1">
    <citation type="submission" date="2021-02" db="EMBL/GenBank/DDBJ databases">
        <authorList>
            <person name="Dougan E. K."/>
            <person name="Rhodes N."/>
            <person name="Thang M."/>
            <person name="Chan C."/>
        </authorList>
    </citation>
    <scope>NUCLEOTIDE SEQUENCE</scope>
</reference>
<evidence type="ECO:0008006" key="4">
    <source>
        <dbReference type="Google" id="ProtNLM"/>
    </source>
</evidence>
<evidence type="ECO:0000313" key="2">
    <source>
        <dbReference type="EMBL" id="CAE7694188.1"/>
    </source>
</evidence>
<name>A0A812WS68_SYMPI</name>
<dbReference type="AlphaFoldDB" id="A0A812WS68"/>
<sequence>MRFRRIARNYLTHWFAADLAMILLDAASLFLMEDDARPWLNGKMSDRFTILRELFFTLEYELEWTSVYFATFAGVLQHLGVIALLCHFVGCAWYALGGMSTAEITWVKAHIVERGEEFSNSAGWFYFYMCLC</sequence>
<keyword evidence="3" id="KW-1185">Reference proteome</keyword>
<dbReference type="Proteomes" id="UP000649617">
    <property type="component" value="Unassembled WGS sequence"/>
</dbReference>
<protein>
    <recommendedName>
        <fullName evidence="4">Ion transport domain-containing protein</fullName>
    </recommendedName>
</protein>
<evidence type="ECO:0000256" key="1">
    <source>
        <dbReference type="SAM" id="Phobius"/>
    </source>
</evidence>
<keyword evidence="1" id="KW-0472">Membrane</keyword>
<keyword evidence="1" id="KW-0812">Transmembrane</keyword>
<feature type="transmembrane region" description="Helical" evidence="1">
    <location>
        <begin position="67"/>
        <end position="96"/>
    </location>
</feature>
<proteinExistence type="predicted"/>
<comment type="caution">
    <text evidence="2">The sequence shown here is derived from an EMBL/GenBank/DDBJ whole genome shotgun (WGS) entry which is preliminary data.</text>
</comment>
<dbReference type="EMBL" id="CAJNIZ010044582">
    <property type="protein sequence ID" value="CAE7694188.1"/>
    <property type="molecule type" value="Genomic_DNA"/>
</dbReference>
<keyword evidence="1" id="KW-1133">Transmembrane helix</keyword>